<protein>
    <submittedName>
        <fullName evidence="4">LisH domain-containing protein</fullName>
    </submittedName>
</protein>
<evidence type="ECO:0000256" key="1">
    <source>
        <dbReference type="SAM" id="MobiDB-lite"/>
    </source>
</evidence>
<keyword evidence="3" id="KW-1185">Reference proteome</keyword>
<organism evidence="4">
    <name type="scientific">Rodentolepis nana</name>
    <name type="common">Dwarf tapeworm</name>
    <name type="synonym">Hymenolepis nana</name>
    <dbReference type="NCBI Taxonomy" id="102285"/>
    <lineage>
        <taxon>Eukaryota</taxon>
        <taxon>Metazoa</taxon>
        <taxon>Spiralia</taxon>
        <taxon>Lophotrochozoa</taxon>
        <taxon>Platyhelminthes</taxon>
        <taxon>Cestoda</taxon>
        <taxon>Eucestoda</taxon>
        <taxon>Cyclophyllidea</taxon>
        <taxon>Hymenolepididae</taxon>
        <taxon>Rodentolepis</taxon>
    </lineage>
</organism>
<evidence type="ECO:0000313" key="3">
    <source>
        <dbReference type="Proteomes" id="UP000278807"/>
    </source>
</evidence>
<dbReference type="Proteomes" id="UP000278807">
    <property type="component" value="Unassembled WGS sequence"/>
</dbReference>
<dbReference type="EMBL" id="UZAE01015032">
    <property type="protein sequence ID" value="VDO15062.1"/>
    <property type="molecule type" value="Genomic_DNA"/>
</dbReference>
<proteinExistence type="predicted"/>
<dbReference type="InterPro" id="IPR006594">
    <property type="entry name" value="LisH"/>
</dbReference>
<feature type="compositionally biased region" description="Low complexity" evidence="1">
    <location>
        <begin position="118"/>
        <end position="129"/>
    </location>
</feature>
<reference evidence="2 3" key="2">
    <citation type="submission" date="2018-11" db="EMBL/GenBank/DDBJ databases">
        <authorList>
            <consortium name="Pathogen Informatics"/>
        </authorList>
    </citation>
    <scope>NUCLEOTIDE SEQUENCE [LARGE SCALE GENOMIC DNA]</scope>
</reference>
<sequence length="209" mass="22590">MNVVTMPCVMLISPTTALIANFGQRDFTFAIAQHIAQERCTAVTQAIEDKLTADLASVEMQRFKQHDSFESDSTLPMLAVDAMEEEKEASSIVFDYLMRNGYLATANAMARPSIVPRNAANNNNKAAVNGTDSSNALDTNKLPHPDSSNAKPTSLNLKPLDMSNGICDQDASVANTPPNTKSSPTQPTASQADLTNERLTSTTDFTIEF</sequence>
<feature type="compositionally biased region" description="Polar residues" evidence="1">
    <location>
        <begin position="146"/>
        <end position="156"/>
    </location>
</feature>
<gene>
    <name evidence="2" type="ORF">HNAJ_LOCUS13140</name>
</gene>
<evidence type="ECO:0000313" key="4">
    <source>
        <dbReference type="WBParaSite" id="HNAJ_0001316601-mRNA-1"/>
    </source>
</evidence>
<dbReference type="WBParaSite" id="HNAJ_0001316601-mRNA-1">
    <property type="protein sequence ID" value="HNAJ_0001316601-mRNA-1"/>
    <property type="gene ID" value="HNAJ_0001316601"/>
</dbReference>
<accession>A0A0R3TZ67</accession>
<dbReference type="OrthoDB" id="25503at2759"/>
<dbReference type="PROSITE" id="PS50896">
    <property type="entry name" value="LISH"/>
    <property type="match status" value="1"/>
</dbReference>
<reference evidence="4" key="1">
    <citation type="submission" date="2017-02" db="UniProtKB">
        <authorList>
            <consortium name="WormBaseParasite"/>
        </authorList>
    </citation>
    <scope>IDENTIFICATION</scope>
</reference>
<feature type="region of interest" description="Disordered" evidence="1">
    <location>
        <begin position="116"/>
        <end position="209"/>
    </location>
</feature>
<dbReference type="AlphaFoldDB" id="A0A0R3TZ67"/>
<feature type="compositionally biased region" description="Polar residues" evidence="1">
    <location>
        <begin position="172"/>
        <end position="209"/>
    </location>
</feature>
<evidence type="ECO:0000313" key="2">
    <source>
        <dbReference type="EMBL" id="VDO15062.1"/>
    </source>
</evidence>
<name>A0A0R3TZ67_RODNA</name>